<feature type="region of interest" description="Disordered" evidence="9">
    <location>
        <begin position="695"/>
        <end position="715"/>
    </location>
</feature>
<feature type="compositionally biased region" description="Polar residues" evidence="9">
    <location>
        <begin position="695"/>
        <end position="711"/>
    </location>
</feature>
<feature type="compositionally biased region" description="Pro residues" evidence="9">
    <location>
        <begin position="1284"/>
        <end position="1298"/>
    </location>
</feature>
<keyword evidence="2" id="KW-0808">Transferase</keyword>
<evidence type="ECO:0000256" key="5">
    <source>
        <dbReference type="ARBA" id="ARBA00022771"/>
    </source>
</evidence>
<feature type="region of interest" description="Disordered" evidence="9">
    <location>
        <begin position="281"/>
        <end position="313"/>
    </location>
</feature>
<dbReference type="Gene3D" id="3.30.40.10">
    <property type="entry name" value="Zinc/RING finger domain, C3HC4 (zinc finger)"/>
    <property type="match status" value="1"/>
</dbReference>
<evidence type="ECO:0000256" key="6">
    <source>
        <dbReference type="ARBA" id="ARBA00022786"/>
    </source>
</evidence>
<evidence type="ECO:0000256" key="2">
    <source>
        <dbReference type="ARBA" id="ARBA00022679"/>
    </source>
</evidence>
<feature type="domain" description="RING-type" evidence="11">
    <location>
        <begin position="1740"/>
        <end position="1859"/>
    </location>
</feature>
<dbReference type="InterPro" id="IPR051628">
    <property type="entry name" value="LUBAC_E3_Ligases"/>
</dbReference>
<keyword evidence="5" id="KW-0863">Zinc-finger</keyword>
<dbReference type="Pfam" id="PF00076">
    <property type="entry name" value="RRM_1"/>
    <property type="match status" value="1"/>
</dbReference>
<feature type="compositionally biased region" description="Basic and acidic residues" evidence="9">
    <location>
        <begin position="281"/>
        <end position="302"/>
    </location>
</feature>
<feature type="compositionally biased region" description="Acidic residues" evidence="9">
    <location>
        <begin position="303"/>
        <end position="313"/>
    </location>
</feature>
<evidence type="ECO:0000256" key="9">
    <source>
        <dbReference type="SAM" id="MobiDB-lite"/>
    </source>
</evidence>
<keyword evidence="13" id="KW-1185">Reference proteome</keyword>
<gene>
    <name evidence="12" type="ORF">DPMN_181841</name>
</gene>
<dbReference type="PANTHER" id="PTHR22770:SF47">
    <property type="entry name" value="E3 UBIQUITIN-PROTEIN LIGASE RNF216"/>
    <property type="match status" value="1"/>
</dbReference>
<feature type="region of interest" description="Disordered" evidence="9">
    <location>
        <begin position="777"/>
        <end position="840"/>
    </location>
</feature>
<accession>A0A9D4I424</accession>
<feature type="compositionally biased region" description="Low complexity" evidence="9">
    <location>
        <begin position="1202"/>
        <end position="1215"/>
    </location>
</feature>
<feature type="region of interest" description="Disordered" evidence="9">
    <location>
        <begin position="1179"/>
        <end position="1247"/>
    </location>
</feature>
<feature type="compositionally biased region" description="Basic and acidic residues" evidence="9">
    <location>
        <begin position="802"/>
        <end position="823"/>
    </location>
</feature>
<sequence length="1859" mass="204290">MYSTAKAEQTYFAIRSGKAKRVDAASVVEAASFKCYLVMQGTSIPSERIFSTTGDLVSAHRACLDLDNVDMYIDHDSQMTPIDFEVIRIMKLHRYIDHDSQMTPIDFEVTRSKVKFTLTCSWTSEEKDTSELGKSVVKKLGVIFPQHDPSQIKKIVMETEEFWEGCQATHYELMNVCSEKLAMTPLVEDRSERDAYGLSVLQNEVFKELVEMFPNIASDTVCKSVQHTTNQSDIKYTLLQNCIDDLLEGRTAYGLIENSLRVDSSDYEDLSFHDIDHKSASVDDSMTHEDSSFDDNDYKSDEDVLSGEDDEADDSTANLVLKLPDHFSIKEEEGVATPDDSAVKTKMDTEDVVITGVGKIPIYEVDDDSEPDRSQLYVKVRWLPRETSEAEVRNHFSRAGPIQKVGFLKQKQRGKVTKNAKVYFTDAISAQVAVTLFNRKKFKGRNIRVTLCHKQLTRQRANKNTGSVKQGIDDLKNVVNSTEQAVIKIKQEALGVDDAMKNTVAVGNRIQIVDNNDSFASGTKIKSEQYSDDNVKEHQDRIVEIKGNLVEVKSEKIEKTASATSGPDLMESDSLDSLPSLNGQNDNLFIDRTEQILNTSTTEKESDTKLLKTPDQIAGTRVSISLSDSGISTEDEGKNCNLLVSPIIKMCSDKSQSYMKQPPSIIVRGKVDSNEDTIDNEVAACLKSTYRKSILSDSDGTPSISPVSTDSNDSDLPEIKFIRRLRDDDAYKLLAKPKAEPANNKVGLHSDKPATATTATALGLNITKDEKEIMAVAGESSASKPSTSRSDFEPSSSWSTPSDDRTNWREPKSKSSSSKKELTEEIYQTSSIHKSKSQQTLTIKSTHKITYSQPNSSTASRNVNIQPPKILLSLTPDFSDEDYMDVTDDPVFAEPTSQPALLRVDETCNTLQQNKYNTMRCRGCGDCFDATTLASHQLKCKAQNRQEDDVWHSYRSPERRQGEIERLVFDNPDPDKTWCAVCRPSSDEFLHLKKAIKSCYATFHDEITRLGCSQLLFKTSREQYMKAFGEYLTTGYFFAPKFLIPWLENSAANAYEVPNDIFNHTFNERHLYGQVSTKNLKLDQSSKESGTPGSKHAFEIKNSTAVDRSETQQDKRKKTKGKPNPTIAPHVLKPARLPFSPQHDAHESRAPATQVRDPPPAAQTIVNPSAAQTIANPSAAQTIGNPSAAKARANPPATQEIAKPPAAQARAYPPATREIAKPPAAQARTNPPAALRLPKPPAAQEGANPPVAQAIAYPPAAQAIATPAHSKANPPAAKGMGVQPPAPPAVTRNRPPPARTKTNPPVAQAVANPPVAQAVANPPVAQAVANPPVAQAVANPPVAQAVGNPPVAQAVANPPVAQAVADPPVAQAVANQPAAIAGANPPVAQARANPPAGQARANPPAAQTKANPSSAKDRGVQPPALPAASKNPPTLAQARANPPSAQTRANPPVAQTIANPPVAHGRAVQPAAAVTRELPHASQAFAHPLAAEAAFQPPAQMLDPPEPNASSVEEIMTEVLSLFPDVDEAYLESLALQVAGPMAVNNICFYLLERQYPRKKRPETDSVETELVKETINYFIPAFKEMHDDTYYRNASALLLAEFAWFGARFIAKALETMKECYAPTYRFLAEIWKQIAIQTKLKDNVSSVKSKLSAMTFEVEIDQEISRPEAGSSTGTGKDKVKVTLLKFRRQLVKSSPQICPALQTEIDWVREKCKELEAEADREIAMGLNEEEYELQGQCIECGCCYGEFPFESMVQCCDGHLFCQGCLQQYARESVFGQGKADLKCMTDMCGSSFPKSQLVRALPREMLARYEDRVAEENLNLADLGDLVKCPHCEFRAFMDKSDKVFRCQNDKCMK</sequence>
<dbReference type="InterPro" id="IPR035979">
    <property type="entry name" value="RBD_domain_sf"/>
</dbReference>
<name>A0A9D4I424_DREPO</name>
<dbReference type="SMART" id="SM00360">
    <property type="entry name" value="RRM"/>
    <property type="match status" value="1"/>
</dbReference>
<keyword evidence="4" id="KW-0677">Repeat</keyword>
<keyword evidence="8" id="KW-0694">RNA-binding</keyword>
<dbReference type="InterPro" id="IPR058758">
    <property type="entry name" value="UBA_RNF216"/>
</dbReference>
<protein>
    <recommendedName>
        <fullName evidence="14">RBR-type E3 ubiquitin transferase</fullName>
    </recommendedName>
</protein>
<comment type="caution">
    <text evidence="12">The sequence shown here is derived from an EMBL/GenBank/DDBJ whole genome shotgun (WGS) entry which is preliminary data.</text>
</comment>
<dbReference type="PROSITE" id="PS50102">
    <property type="entry name" value="RRM"/>
    <property type="match status" value="1"/>
</dbReference>
<dbReference type="Proteomes" id="UP000828390">
    <property type="component" value="Unassembled WGS sequence"/>
</dbReference>
<keyword evidence="7" id="KW-0862">Zinc</keyword>
<evidence type="ECO:0000313" key="13">
    <source>
        <dbReference type="Proteomes" id="UP000828390"/>
    </source>
</evidence>
<dbReference type="Gene3D" id="3.30.70.330">
    <property type="match status" value="1"/>
</dbReference>
<evidence type="ECO:0008006" key="14">
    <source>
        <dbReference type="Google" id="ProtNLM"/>
    </source>
</evidence>
<dbReference type="CDD" id="cd16630">
    <property type="entry name" value="RING-HC_RBR_RNF216"/>
    <property type="match status" value="1"/>
</dbReference>
<reference evidence="12" key="1">
    <citation type="journal article" date="2019" name="bioRxiv">
        <title>The Genome of the Zebra Mussel, Dreissena polymorpha: A Resource for Invasive Species Research.</title>
        <authorList>
            <person name="McCartney M.A."/>
            <person name="Auch B."/>
            <person name="Kono T."/>
            <person name="Mallez S."/>
            <person name="Zhang Y."/>
            <person name="Obille A."/>
            <person name="Becker A."/>
            <person name="Abrahante J.E."/>
            <person name="Garbe J."/>
            <person name="Badalamenti J.P."/>
            <person name="Herman A."/>
            <person name="Mangelson H."/>
            <person name="Liachko I."/>
            <person name="Sullivan S."/>
            <person name="Sone E.D."/>
            <person name="Koren S."/>
            <person name="Silverstein K.A.T."/>
            <person name="Beckman K.B."/>
            <person name="Gohl D.M."/>
        </authorList>
    </citation>
    <scope>NUCLEOTIDE SEQUENCE</scope>
    <source>
        <strain evidence="12">Duluth1</strain>
        <tissue evidence="12">Whole animal</tissue>
    </source>
</reference>
<dbReference type="Pfam" id="PF26112">
    <property type="entry name" value="UBA_RNF216"/>
    <property type="match status" value="1"/>
</dbReference>
<comment type="pathway">
    <text evidence="1">Protein modification; protein ubiquitination.</text>
</comment>
<evidence type="ECO:0000259" key="10">
    <source>
        <dbReference type="PROSITE" id="PS50102"/>
    </source>
</evidence>
<feature type="region of interest" description="Disordered" evidence="9">
    <location>
        <begin position="558"/>
        <end position="578"/>
    </location>
</feature>
<dbReference type="CDD" id="cd00590">
    <property type="entry name" value="RRM_SF"/>
    <property type="match status" value="1"/>
</dbReference>
<feature type="compositionally biased region" description="Polar residues" evidence="9">
    <location>
        <begin position="826"/>
        <end position="840"/>
    </location>
</feature>
<dbReference type="PROSITE" id="PS51873">
    <property type="entry name" value="TRIAD"/>
    <property type="match status" value="1"/>
</dbReference>
<dbReference type="GO" id="GO:0016740">
    <property type="term" value="F:transferase activity"/>
    <property type="evidence" value="ECO:0007669"/>
    <property type="project" value="UniProtKB-KW"/>
</dbReference>
<proteinExistence type="predicted"/>
<dbReference type="PANTHER" id="PTHR22770">
    <property type="entry name" value="UBIQUITIN CONJUGATING ENZYME 7 INTERACTING PROTEIN-RELATED"/>
    <property type="match status" value="1"/>
</dbReference>
<evidence type="ECO:0000259" key="11">
    <source>
        <dbReference type="PROSITE" id="PS51873"/>
    </source>
</evidence>
<dbReference type="InterPro" id="IPR013083">
    <property type="entry name" value="Znf_RING/FYVE/PHD"/>
</dbReference>
<dbReference type="SUPFAM" id="SSF57850">
    <property type="entry name" value="RING/U-box"/>
    <property type="match status" value="1"/>
</dbReference>
<dbReference type="InterPro" id="IPR044066">
    <property type="entry name" value="TRIAD_supradom"/>
</dbReference>
<evidence type="ECO:0000256" key="3">
    <source>
        <dbReference type="ARBA" id="ARBA00022723"/>
    </source>
</evidence>
<evidence type="ECO:0000256" key="1">
    <source>
        <dbReference type="ARBA" id="ARBA00004906"/>
    </source>
</evidence>
<evidence type="ECO:0000256" key="8">
    <source>
        <dbReference type="PROSITE-ProRule" id="PRU00176"/>
    </source>
</evidence>
<dbReference type="SUPFAM" id="SSF54928">
    <property type="entry name" value="RNA-binding domain, RBD"/>
    <property type="match status" value="1"/>
</dbReference>
<dbReference type="GO" id="GO:0008270">
    <property type="term" value="F:zinc ion binding"/>
    <property type="evidence" value="ECO:0007669"/>
    <property type="project" value="UniProtKB-KW"/>
</dbReference>
<dbReference type="EMBL" id="JAIWYP010000010">
    <property type="protein sequence ID" value="KAH3747415.1"/>
    <property type="molecule type" value="Genomic_DNA"/>
</dbReference>
<dbReference type="InterPro" id="IPR000504">
    <property type="entry name" value="RRM_dom"/>
</dbReference>
<dbReference type="InterPro" id="IPR047544">
    <property type="entry name" value="RING-HC_RBR_RNF216"/>
</dbReference>
<feature type="region of interest" description="Disordered" evidence="9">
    <location>
        <begin position="1082"/>
        <end position="1164"/>
    </location>
</feature>
<evidence type="ECO:0000313" key="12">
    <source>
        <dbReference type="EMBL" id="KAH3747415.1"/>
    </source>
</evidence>
<feature type="region of interest" description="Disordered" evidence="9">
    <location>
        <begin position="1267"/>
        <end position="1305"/>
    </location>
</feature>
<organism evidence="12 13">
    <name type="scientific">Dreissena polymorpha</name>
    <name type="common">Zebra mussel</name>
    <name type="synonym">Mytilus polymorpha</name>
    <dbReference type="NCBI Taxonomy" id="45954"/>
    <lineage>
        <taxon>Eukaryota</taxon>
        <taxon>Metazoa</taxon>
        <taxon>Spiralia</taxon>
        <taxon>Lophotrochozoa</taxon>
        <taxon>Mollusca</taxon>
        <taxon>Bivalvia</taxon>
        <taxon>Autobranchia</taxon>
        <taxon>Heteroconchia</taxon>
        <taxon>Euheterodonta</taxon>
        <taxon>Imparidentia</taxon>
        <taxon>Neoheterodontei</taxon>
        <taxon>Myida</taxon>
        <taxon>Dreissenoidea</taxon>
        <taxon>Dreissenidae</taxon>
        <taxon>Dreissena</taxon>
    </lineage>
</organism>
<evidence type="ECO:0000256" key="4">
    <source>
        <dbReference type="ARBA" id="ARBA00022737"/>
    </source>
</evidence>
<feature type="non-terminal residue" evidence="12">
    <location>
        <position position="1"/>
    </location>
</feature>
<dbReference type="Pfam" id="PF26191">
    <property type="entry name" value="RING-HC_RBR_RNF216"/>
    <property type="match status" value="1"/>
</dbReference>
<reference evidence="12" key="2">
    <citation type="submission" date="2020-11" db="EMBL/GenBank/DDBJ databases">
        <authorList>
            <person name="McCartney M.A."/>
            <person name="Auch B."/>
            <person name="Kono T."/>
            <person name="Mallez S."/>
            <person name="Becker A."/>
            <person name="Gohl D.M."/>
            <person name="Silverstein K.A.T."/>
            <person name="Koren S."/>
            <person name="Bechman K.B."/>
            <person name="Herman A."/>
            <person name="Abrahante J.E."/>
            <person name="Garbe J."/>
        </authorList>
    </citation>
    <scope>NUCLEOTIDE SEQUENCE</scope>
    <source>
        <strain evidence="12">Duluth1</strain>
        <tissue evidence="12">Whole animal</tissue>
    </source>
</reference>
<feature type="domain" description="RRM" evidence="10">
    <location>
        <begin position="376"/>
        <end position="454"/>
    </location>
</feature>
<dbReference type="InterPro" id="IPR012677">
    <property type="entry name" value="Nucleotide-bd_a/b_plait_sf"/>
</dbReference>
<feature type="region of interest" description="Disordered" evidence="9">
    <location>
        <begin position="1386"/>
        <end position="1450"/>
    </location>
</feature>
<evidence type="ECO:0000256" key="7">
    <source>
        <dbReference type="ARBA" id="ARBA00022833"/>
    </source>
</evidence>
<feature type="compositionally biased region" description="Polar residues" evidence="9">
    <location>
        <begin position="780"/>
        <end position="801"/>
    </location>
</feature>
<keyword evidence="6" id="KW-0833">Ubl conjugation pathway</keyword>
<dbReference type="GO" id="GO:0003723">
    <property type="term" value="F:RNA binding"/>
    <property type="evidence" value="ECO:0007669"/>
    <property type="project" value="UniProtKB-UniRule"/>
</dbReference>
<keyword evidence="3" id="KW-0479">Metal-binding</keyword>